<dbReference type="Proteomes" id="UP001557470">
    <property type="component" value="Unassembled WGS sequence"/>
</dbReference>
<gene>
    <name evidence="1" type="ORF">UPYG_G00005140</name>
</gene>
<name>A0ABD0XJS2_UMBPY</name>
<accession>A0ABD0XJS2</accession>
<reference evidence="1 2" key="1">
    <citation type="submission" date="2024-06" db="EMBL/GenBank/DDBJ databases">
        <authorList>
            <person name="Pan Q."/>
            <person name="Wen M."/>
            <person name="Jouanno E."/>
            <person name="Zahm M."/>
            <person name="Klopp C."/>
            <person name="Cabau C."/>
            <person name="Louis A."/>
            <person name="Berthelot C."/>
            <person name="Parey E."/>
            <person name="Roest Crollius H."/>
            <person name="Montfort J."/>
            <person name="Robinson-Rechavi M."/>
            <person name="Bouchez O."/>
            <person name="Lampietro C."/>
            <person name="Lopez Roques C."/>
            <person name="Donnadieu C."/>
            <person name="Postlethwait J."/>
            <person name="Bobe J."/>
            <person name="Verreycken H."/>
            <person name="Guiguen Y."/>
        </authorList>
    </citation>
    <scope>NUCLEOTIDE SEQUENCE [LARGE SCALE GENOMIC DNA]</scope>
    <source>
        <strain evidence="1">Up_M1</strain>
        <tissue evidence="1">Testis</tissue>
    </source>
</reference>
<comment type="caution">
    <text evidence="1">The sequence shown here is derived from an EMBL/GenBank/DDBJ whole genome shotgun (WGS) entry which is preliminary data.</text>
</comment>
<evidence type="ECO:0000313" key="1">
    <source>
        <dbReference type="EMBL" id="KAL1020819.1"/>
    </source>
</evidence>
<dbReference type="EMBL" id="JAGEUA010000001">
    <property type="protein sequence ID" value="KAL1020819.1"/>
    <property type="molecule type" value="Genomic_DNA"/>
</dbReference>
<organism evidence="1 2">
    <name type="scientific">Umbra pygmaea</name>
    <name type="common">Eastern mudminnow</name>
    <dbReference type="NCBI Taxonomy" id="75934"/>
    <lineage>
        <taxon>Eukaryota</taxon>
        <taxon>Metazoa</taxon>
        <taxon>Chordata</taxon>
        <taxon>Craniata</taxon>
        <taxon>Vertebrata</taxon>
        <taxon>Euteleostomi</taxon>
        <taxon>Actinopterygii</taxon>
        <taxon>Neopterygii</taxon>
        <taxon>Teleostei</taxon>
        <taxon>Protacanthopterygii</taxon>
        <taxon>Esociformes</taxon>
        <taxon>Umbridae</taxon>
        <taxon>Umbra</taxon>
    </lineage>
</organism>
<dbReference type="AlphaFoldDB" id="A0ABD0XJS2"/>
<evidence type="ECO:0000313" key="2">
    <source>
        <dbReference type="Proteomes" id="UP001557470"/>
    </source>
</evidence>
<proteinExistence type="predicted"/>
<sequence>MAGASVMFFRWRKTIKNGCFVKPGPSQTYLFVPNGRVRATDRKRPNSHHWRCSRARCFNHLWVHITEKVPIPPVLSRGQQATVILLTMGTNKQFRNSSDRCGMVKGTYMDPPATRL</sequence>
<protein>
    <recommendedName>
        <fullName evidence="3">Ribosomal protein S11</fullName>
    </recommendedName>
</protein>
<keyword evidence="2" id="KW-1185">Reference proteome</keyword>
<evidence type="ECO:0008006" key="3">
    <source>
        <dbReference type="Google" id="ProtNLM"/>
    </source>
</evidence>